<dbReference type="EMBL" id="UINC01098375">
    <property type="protein sequence ID" value="SVC56844.1"/>
    <property type="molecule type" value="Genomic_DNA"/>
</dbReference>
<evidence type="ECO:0000313" key="1">
    <source>
        <dbReference type="EMBL" id="SVC56844.1"/>
    </source>
</evidence>
<gene>
    <name evidence="1" type="ORF">METZ01_LOCUS309698</name>
</gene>
<proteinExistence type="predicted"/>
<accession>A0A382N6M6</accession>
<feature type="non-terminal residue" evidence="1">
    <location>
        <position position="1"/>
    </location>
</feature>
<sequence length="23" mass="2735">QSSTNVWKAQREWCQRVDEIIGT</sequence>
<protein>
    <submittedName>
        <fullName evidence="1">Uncharacterized protein</fullName>
    </submittedName>
</protein>
<name>A0A382N6M6_9ZZZZ</name>
<dbReference type="AlphaFoldDB" id="A0A382N6M6"/>
<reference evidence="1" key="1">
    <citation type="submission" date="2018-05" db="EMBL/GenBank/DDBJ databases">
        <authorList>
            <person name="Lanie J.A."/>
            <person name="Ng W.-L."/>
            <person name="Kazmierczak K.M."/>
            <person name="Andrzejewski T.M."/>
            <person name="Davidsen T.M."/>
            <person name="Wayne K.J."/>
            <person name="Tettelin H."/>
            <person name="Glass J.I."/>
            <person name="Rusch D."/>
            <person name="Podicherti R."/>
            <person name="Tsui H.-C.T."/>
            <person name="Winkler M.E."/>
        </authorList>
    </citation>
    <scope>NUCLEOTIDE SEQUENCE</scope>
</reference>
<organism evidence="1">
    <name type="scientific">marine metagenome</name>
    <dbReference type="NCBI Taxonomy" id="408172"/>
    <lineage>
        <taxon>unclassified sequences</taxon>
        <taxon>metagenomes</taxon>
        <taxon>ecological metagenomes</taxon>
    </lineage>
</organism>